<reference evidence="3" key="1">
    <citation type="journal article" date="2019" name="Curr. Biol.">
        <title>Genome Sequence of Striga asiatica Provides Insight into the Evolution of Plant Parasitism.</title>
        <authorList>
            <person name="Yoshida S."/>
            <person name="Kim S."/>
            <person name="Wafula E.K."/>
            <person name="Tanskanen J."/>
            <person name="Kim Y.M."/>
            <person name="Honaas L."/>
            <person name="Yang Z."/>
            <person name="Spallek T."/>
            <person name="Conn C.E."/>
            <person name="Ichihashi Y."/>
            <person name="Cheong K."/>
            <person name="Cui S."/>
            <person name="Der J.P."/>
            <person name="Gundlach H."/>
            <person name="Jiao Y."/>
            <person name="Hori C."/>
            <person name="Ishida J.K."/>
            <person name="Kasahara H."/>
            <person name="Kiba T."/>
            <person name="Kim M.S."/>
            <person name="Koo N."/>
            <person name="Laohavisit A."/>
            <person name="Lee Y.H."/>
            <person name="Lumba S."/>
            <person name="McCourt P."/>
            <person name="Mortimer J.C."/>
            <person name="Mutuku J.M."/>
            <person name="Nomura T."/>
            <person name="Sasaki-Sekimoto Y."/>
            <person name="Seto Y."/>
            <person name="Wang Y."/>
            <person name="Wakatake T."/>
            <person name="Sakakibara H."/>
            <person name="Demura T."/>
            <person name="Yamaguchi S."/>
            <person name="Yoneyama K."/>
            <person name="Manabe R.I."/>
            <person name="Nelson D.C."/>
            <person name="Schulman A.H."/>
            <person name="Timko M.P."/>
            <person name="dePamphilis C.W."/>
            <person name="Choi D."/>
            <person name="Shirasu K."/>
        </authorList>
    </citation>
    <scope>NUCLEOTIDE SEQUENCE [LARGE SCALE GENOMIC DNA]</scope>
    <source>
        <strain evidence="3">cv. UVA1</strain>
    </source>
</reference>
<feature type="non-terminal residue" evidence="2">
    <location>
        <position position="1"/>
    </location>
</feature>
<dbReference type="EMBL" id="BKCP01010959">
    <property type="protein sequence ID" value="GER54110.1"/>
    <property type="molecule type" value="Genomic_DNA"/>
</dbReference>
<feature type="non-terminal residue" evidence="2">
    <location>
        <position position="453"/>
    </location>
</feature>
<gene>
    <name evidence="2" type="ORF">STAS_31673</name>
</gene>
<dbReference type="Proteomes" id="UP000325081">
    <property type="component" value="Unassembled WGS sequence"/>
</dbReference>
<proteinExistence type="predicted"/>
<evidence type="ECO:0000313" key="3">
    <source>
        <dbReference type="Proteomes" id="UP000325081"/>
    </source>
</evidence>
<evidence type="ECO:0000313" key="2">
    <source>
        <dbReference type="EMBL" id="GER54110.1"/>
    </source>
</evidence>
<keyword evidence="3" id="KW-1185">Reference proteome</keyword>
<sequence>NFSKTFICSVCREIATDRLPSFVGLGSTKLKPSYAIPPGPMKMGRPHPKSASWIGSLTQLVIPRLGHRKVWAPRTSARRSGFERRPQVLVIHAGQGVVDLARRVPYGPRLQLPRRGQGCGRKYHVSEVPPGQGRLEPGPPIGRDVELRLLVGGQAAGPAGRAPHVAGQHLVGAVRDRVAVLLRLGLEGRELLARQFEYGDAGLGRRGIFGIFCQGFHGGRWLVLDMLELGLGRVAGPEEGPVDEGGDGEIQPAGHVGPRVDEVEAREAVRRMRIRRDPLRVVHRRDQPPELQSRREVAVIRHGAVGLGLHKQHALGVAVDLDPAVLIPPQPPGHGVERHQGAAERRLEHGGVEEVLRAGGEVEVDAGRVEVGDHQVDVRVPQAAGRRRRRRSDHGRGLNVDLHGRTKLEKRIKCLMRGRRRVVNHGGDSGGGLIDNLKFGRSLYKFGGLTNHA</sequence>
<evidence type="ECO:0000256" key="1">
    <source>
        <dbReference type="SAM" id="MobiDB-lite"/>
    </source>
</evidence>
<accession>A0A5A7R9Y7</accession>
<protein>
    <submittedName>
        <fullName evidence="2">Uncharacterized protein</fullName>
    </submittedName>
</protein>
<dbReference type="AlphaFoldDB" id="A0A5A7R9Y7"/>
<name>A0A5A7R9Y7_STRAF</name>
<feature type="region of interest" description="Disordered" evidence="1">
    <location>
        <begin position="382"/>
        <end position="402"/>
    </location>
</feature>
<organism evidence="2 3">
    <name type="scientific">Striga asiatica</name>
    <name type="common">Asiatic witchweed</name>
    <name type="synonym">Buchnera asiatica</name>
    <dbReference type="NCBI Taxonomy" id="4170"/>
    <lineage>
        <taxon>Eukaryota</taxon>
        <taxon>Viridiplantae</taxon>
        <taxon>Streptophyta</taxon>
        <taxon>Embryophyta</taxon>
        <taxon>Tracheophyta</taxon>
        <taxon>Spermatophyta</taxon>
        <taxon>Magnoliopsida</taxon>
        <taxon>eudicotyledons</taxon>
        <taxon>Gunneridae</taxon>
        <taxon>Pentapetalae</taxon>
        <taxon>asterids</taxon>
        <taxon>lamiids</taxon>
        <taxon>Lamiales</taxon>
        <taxon>Orobanchaceae</taxon>
        <taxon>Buchnereae</taxon>
        <taxon>Striga</taxon>
    </lineage>
</organism>
<comment type="caution">
    <text evidence="2">The sequence shown here is derived from an EMBL/GenBank/DDBJ whole genome shotgun (WGS) entry which is preliminary data.</text>
</comment>